<sequence length="49" mass="5262">MSNTEQAAAAATPAARIAEEDIAFHDTICYSEGRAPIPEIHEIVSLPRP</sequence>
<dbReference type="EMBL" id="CP080333">
    <property type="protein sequence ID" value="QYL20210.1"/>
    <property type="molecule type" value="Genomic_DNA"/>
</dbReference>
<dbReference type="RefSeq" id="WP_164519990.1">
    <property type="nucleotide sequence ID" value="NZ_BAAAVX010000043.1"/>
</dbReference>
<accession>A0ABX8VVX3</accession>
<reference evidence="1 2" key="1">
    <citation type="submission" date="2021-07" db="EMBL/GenBank/DDBJ databases">
        <title>Whole genome sequencing of non-tuberculosis mycobacteria type-strains.</title>
        <authorList>
            <person name="Igarashi Y."/>
            <person name="Osugi A."/>
            <person name="Mitarai S."/>
        </authorList>
    </citation>
    <scope>NUCLEOTIDE SEQUENCE [LARGE SCALE GENOMIC DNA]</scope>
    <source>
        <strain evidence="1 2">JCM 16370</strain>
    </source>
</reference>
<gene>
    <name evidence="1" type="ORF">K0O64_23445</name>
</gene>
<protein>
    <recommendedName>
        <fullName evidence="3">GntR family transcriptional regulator</fullName>
    </recommendedName>
</protein>
<evidence type="ECO:0008006" key="3">
    <source>
        <dbReference type="Google" id="ProtNLM"/>
    </source>
</evidence>
<name>A0ABX8VVX3_9MYCO</name>
<proteinExistence type="predicted"/>
<evidence type="ECO:0000313" key="1">
    <source>
        <dbReference type="EMBL" id="QYL20210.1"/>
    </source>
</evidence>
<keyword evidence="2" id="KW-1185">Reference proteome</keyword>
<dbReference type="Proteomes" id="UP000825367">
    <property type="component" value="Chromosome"/>
</dbReference>
<evidence type="ECO:0000313" key="2">
    <source>
        <dbReference type="Proteomes" id="UP000825367"/>
    </source>
</evidence>
<organism evidence="1 2">
    <name type="scientific">Mycolicibacterium pallens</name>
    <dbReference type="NCBI Taxonomy" id="370524"/>
    <lineage>
        <taxon>Bacteria</taxon>
        <taxon>Bacillati</taxon>
        <taxon>Actinomycetota</taxon>
        <taxon>Actinomycetes</taxon>
        <taxon>Mycobacteriales</taxon>
        <taxon>Mycobacteriaceae</taxon>
        <taxon>Mycolicibacterium</taxon>
    </lineage>
</organism>